<gene>
    <name evidence="2" type="ORF">GBAR_LOCUS23504</name>
</gene>
<dbReference type="PANTHER" id="PTHR34107:SF4">
    <property type="entry name" value="SLL1222 PROTEIN"/>
    <property type="match status" value="1"/>
</dbReference>
<evidence type="ECO:0000313" key="3">
    <source>
        <dbReference type="Proteomes" id="UP001174909"/>
    </source>
</evidence>
<organism evidence="2 3">
    <name type="scientific">Geodia barretti</name>
    <name type="common">Barrett's horny sponge</name>
    <dbReference type="NCBI Taxonomy" id="519541"/>
    <lineage>
        <taxon>Eukaryota</taxon>
        <taxon>Metazoa</taxon>
        <taxon>Porifera</taxon>
        <taxon>Demospongiae</taxon>
        <taxon>Heteroscleromorpha</taxon>
        <taxon>Tetractinellida</taxon>
        <taxon>Astrophorina</taxon>
        <taxon>Geodiidae</taxon>
        <taxon>Geodia</taxon>
    </lineage>
</organism>
<name>A0AA35X7C4_GEOBA</name>
<dbReference type="GO" id="GO:0006281">
    <property type="term" value="P:DNA repair"/>
    <property type="evidence" value="ECO:0007669"/>
    <property type="project" value="UniProtKB-ARBA"/>
</dbReference>
<comment type="caution">
    <text evidence="2">The sequence shown here is derived from an EMBL/GenBank/DDBJ whole genome shotgun (WGS) entry which is preliminary data.</text>
</comment>
<dbReference type="InterPro" id="IPR008538">
    <property type="entry name" value="Uma2"/>
</dbReference>
<dbReference type="Pfam" id="PF05685">
    <property type="entry name" value="Uma2"/>
    <property type="match status" value="1"/>
</dbReference>
<dbReference type="InterPro" id="IPR012296">
    <property type="entry name" value="Nuclease_put_TT1808"/>
</dbReference>
<dbReference type="Gene3D" id="3.90.1570.10">
    <property type="entry name" value="tt1808, chain A"/>
    <property type="match status" value="1"/>
</dbReference>
<evidence type="ECO:0000259" key="1">
    <source>
        <dbReference type="Pfam" id="PF05685"/>
    </source>
</evidence>
<dbReference type="InterPro" id="IPR011335">
    <property type="entry name" value="Restrct_endonuc-II-like"/>
</dbReference>
<dbReference type="PANTHER" id="PTHR34107">
    <property type="entry name" value="SLL0198 PROTEIN-RELATED"/>
    <property type="match status" value="1"/>
</dbReference>
<sequence>MSLEAFLALPEVEGRCELIDGVVYMAAFPVPDHEILVALLTTYLSQSVMLPGTGIVMGTAGVVVSDSSALGPDIIVVRAERAGVIGPTVITGAPDIVVEALSSNRNRDLVYKRTLYAAAGVAEYWILDGGANTLTVLELGDEGVYHERAALTAGDTLTTPLFPEFSLPLAQVFNHPARITREE</sequence>
<reference evidence="2" key="1">
    <citation type="submission" date="2023-03" db="EMBL/GenBank/DDBJ databases">
        <authorList>
            <person name="Steffen K."/>
            <person name="Cardenas P."/>
        </authorList>
    </citation>
    <scope>NUCLEOTIDE SEQUENCE</scope>
</reference>
<dbReference type="CDD" id="cd06260">
    <property type="entry name" value="DUF820-like"/>
    <property type="match status" value="1"/>
</dbReference>
<keyword evidence="3" id="KW-1185">Reference proteome</keyword>
<dbReference type="SUPFAM" id="SSF52980">
    <property type="entry name" value="Restriction endonuclease-like"/>
    <property type="match status" value="1"/>
</dbReference>
<dbReference type="EMBL" id="CASHTH010003255">
    <property type="protein sequence ID" value="CAI8042296.1"/>
    <property type="molecule type" value="Genomic_DNA"/>
</dbReference>
<dbReference type="Proteomes" id="UP001174909">
    <property type="component" value="Unassembled WGS sequence"/>
</dbReference>
<proteinExistence type="predicted"/>
<accession>A0AA35X7C4</accession>
<evidence type="ECO:0000313" key="2">
    <source>
        <dbReference type="EMBL" id="CAI8042296.1"/>
    </source>
</evidence>
<protein>
    <recommendedName>
        <fullName evidence="1">Putative restriction endonuclease domain-containing protein</fullName>
    </recommendedName>
</protein>
<feature type="domain" description="Putative restriction endonuclease" evidence="1">
    <location>
        <begin position="3"/>
        <end position="169"/>
    </location>
</feature>
<dbReference type="AlphaFoldDB" id="A0AA35X7C4"/>